<comment type="caution">
    <text evidence="1">The sequence shown here is derived from an EMBL/GenBank/DDBJ whole genome shotgun (WGS) entry which is preliminary data.</text>
</comment>
<dbReference type="SUPFAM" id="SSF52799">
    <property type="entry name" value="(Phosphotyrosine protein) phosphatases II"/>
    <property type="match status" value="1"/>
</dbReference>
<dbReference type="PROSITE" id="PS00383">
    <property type="entry name" value="TYR_PHOSPHATASE_1"/>
    <property type="match status" value="1"/>
</dbReference>
<dbReference type="InterPro" id="IPR029021">
    <property type="entry name" value="Prot-tyrosine_phosphatase-like"/>
</dbReference>
<gene>
    <name evidence="1" type="ORF">CVV68_22265</name>
</gene>
<evidence type="ECO:0000313" key="2">
    <source>
        <dbReference type="Proteomes" id="UP000247832"/>
    </source>
</evidence>
<accession>A0A2V5KZS5</accession>
<evidence type="ECO:0008006" key="3">
    <source>
        <dbReference type="Google" id="ProtNLM"/>
    </source>
</evidence>
<evidence type="ECO:0000313" key="1">
    <source>
        <dbReference type="EMBL" id="PYI64319.1"/>
    </source>
</evidence>
<proteinExistence type="predicted"/>
<sequence>MDSTRELAWDGLMNVRDLGGLPMANGRVTKFHQVVRSGRDAMQKWPGFYVEVLAAFADAEGTVHIHCGRGHDRTGIVAALLLSLIGVPHEAVIRD</sequence>
<dbReference type="AlphaFoldDB" id="A0A2V5KZS5"/>
<dbReference type="GO" id="GO:0004721">
    <property type="term" value="F:phosphoprotein phosphatase activity"/>
    <property type="evidence" value="ECO:0007669"/>
    <property type="project" value="InterPro"/>
</dbReference>
<dbReference type="InterPro" id="IPR016130">
    <property type="entry name" value="Tyr_Pase_AS"/>
</dbReference>
<organism evidence="1 2">
    <name type="scientific">Arthrobacter livingstonensis</name>
    <dbReference type="NCBI Taxonomy" id="670078"/>
    <lineage>
        <taxon>Bacteria</taxon>
        <taxon>Bacillati</taxon>
        <taxon>Actinomycetota</taxon>
        <taxon>Actinomycetes</taxon>
        <taxon>Micrococcales</taxon>
        <taxon>Micrococcaceae</taxon>
        <taxon>Arthrobacter</taxon>
    </lineage>
</organism>
<dbReference type="Pfam" id="PF13350">
    <property type="entry name" value="Y_phosphatase3"/>
    <property type="match status" value="2"/>
</dbReference>
<name>A0A2V5KZS5_9MICC</name>
<dbReference type="RefSeq" id="WP_110503172.1">
    <property type="nucleotide sequence ID" value="NZ_QJVD01000057.1"/>
</dbReference>
<dbReference type="EMBL" id="QJVD01000057">
    <property type="protein sequence ID" value="PYI64319.1"/>
    <property type="molecule type" value="Genomic_DNA"/>
</dbReference>
<protein>
    <recommendedName>
        <fullName evidence="3">Tyrosine specific protein phosphatases domain-containing protein</fullName>
    </recommendedName>
</protein>
<dbReference type="Proteomes" id="UP000247832">
    <property type="component" value="Unassembled WGS sequence"/>
</dbReference>
<dbReference type="OrthoDB" id="1188001at2"/>
<dbReference type="InterPro" id="IPR026893">
    <property type="entry name" value="Tyr/Ser_Pase_IphP-type"/>
</dbReference>
<dbReference type="Gene3D" id="3.90.190.10">
    <property type="entry name" value="Protein tyrosine phosphatase superfamily"/>
    <property type="match status" value="1"/>
</dbReference>
<keyword evidence="2" id="KW-1185">Reference proteome</keyword>
<reference evidence="1 2" key="1">
    <citation type="submission" date="2018-05" db="EMBL/GenBank/DDBJ databases">
        <title>Genetic diversity of glacier-inhabiting Cryobacterium bacteria in China and description of Cryobacterium mengkeensis sp. nov. and Arthrobacter glacialis sp. nov.</title>
        <authorList>
            <person name="Liu Q."/>
            <person name="Xin Y.-H."/>
        </authorList>
    </citation>
    <scope>NUCLEOTIDE SEQUENCE [LARGE SCALE GENOMIC DNA]</scope>
    <source>
        <strain evidence="1 2">LI2</strain>
    </source>
</reference>